<dbReference type="PANTHER" id="PTHR11280:SF5">
    <property type="entry name" value="GLUCOSAMINE-6-PHOSPHATE ISOMERASE"/>
    <property type="match status" value="1"/>
</dbReference>
<comment type="caution">
    <text evidence="2">Lacks conserved residue(s) required for the propagation of feature annotation.</text>
</comment>
<dbReference type="CDD" id="cd01399">
    <property type="entry name" value="GlcN6P_deaminase"/>
    <property type="match status" value="1"/>
</dbReference>
<keyword evidence="1 2" id="KW-0378">Hydrolase</keyword>
<evidence type="ECO:0000313" key="5">
    <source>
        <dbReference type="Proteomes" id="UP001500227"/>
    </source>
</evidence>
<dbReference type="InterPro" id="IPR018321">
    <property type="entry name" value="Glucosamine6P_isomerase_CS"/>
</dbReference>
<dbReference type="PROSITE" id="PS01161">
    <property type="entry name" value="GLC_GALNAC_ISOMERASE"/>
    <property type="match status" value="1"/>
</dbReference>
<evidence type="ECO:0000313" key="4">
    <source>
        <dbReference type="EMBL" id="GAA5085430.1"/>
    </source>
</evidence>
<keyword evidence="2" id="KW-0119">Carbohydrate metabolism</keyword>
<evidence type="ECO:0000259" key="3">
    <source>
        <dbReference type="Pfam" id="PF01182"/>
    </source>
</evidence>
<name>A0ABP9LX19_9BURK</name>
<dbReference type="EC" id="3.5.99.6" evidence="2"/>
<organism evidence="4 5">
    <name type="scientific">Paenalcaligenes hermetiae</name>
    <dbReference type="NCBI Taxonomy" id="1157987"/>
    <lineage>
        <taxon>Bacteria</taxon>
        <taxon>Pseudomonadati</taxon>
        <taxon>Pseudomonadota</taxon>
        <taxon>Betaproteobacteria</taxon>
        <taxon>Burkholderiales</taxon>
        <taxon>Alcaligenaceae</taxon>
        <taxon>Paenalcaligenes</taxon>
    </lineage>
</organism>
<comment type="caution">
    <text evidence="4">The sequence shown here is derived from an EMBL/GenBank/DDBJ whole genome shotgun (WGS) entry which is preliminary data.</text>
</comment>
<gene>
    <name evidence="2 4" type="primary">nagB</name>
    <name evidence="4" type="ORF">GCM10023337_04140</name>
</gene>
<comment type="pathway">
    <text evidence="2">Amino-sugar metabolism; N-acetylneuraminate degradation; D-fructose 6-phosphate from N-acetylneuraminate: step 5/5.</text>
</comment>
<sequence>MFFSLPHPQAIADYVTTRLIQLIQKKPNAVLGLATGSTMEPIYEQFCRQVAKQDVNVSELTTFNLDEYIGLGADHPQSYHYYMRQYLFNRLAFAQHRTFLPDGLCGDLQEQCERYSRLILEAGGIDLQLLGIGSNGHIGFNEPGTPFASRTHVVALSEQTRIDNGRFFDSMDEVPTQAITLGLQDIFEAKEIVLVATGTNKAQIMADLYHSPVDEAMPASIVKAHPHAMIIVDEAAAALLPAGACKPLLQLA</sequence>
<feature type="active site" description="For ring-opening step" evidence="2">
    <location>
        <position position="142"/>
    </location>
</feature>
<dbReference type="InterPro" id="IPR006148">
    <property type="entry name" value="Glc/Gal-6P_isomerase"/>
</dbReference>
<dbReference type="NCBIfam" id="TIGR00502">
    <property type="entry name" value="nagB"/>
    <property type="match status" value="1"/>
</dbReference>
<feature type="domain" description="Glucosamine/galactosamine-6-phosphate isomerase" evidence="3">
    <location>
        <begin position="9"/>
        <end position="224"/>
    </location>
</feature>
<dbReference type="Proteomes" id="UP001500227">
    <property type="component" value="Unassembled WGS sequence"/>
</dbReference>
<comment type="similarity">
    <text evidence="2">Belongs to the glucosamine/galactosamine-6-phosphate isomerase family. NagB subfamily.</text>
</comment>
<dbReference type="PANTHER" id="PTHR11280">
    <property type="entry name" value="GLUCOSAMINE-6-PHOSPHATE ISOMERASE"/>
    <property type="match status" value="1"/>
</dbReference>
<proteinExistence type="inferred from homology"/>
<reference evidence="5" key="1">
    <citation type="journal article" date="2019" name="Int. J. Syst. Evol. Microbiol.">
        <title>The Global Catalogue of Microorganisms (GCM) 10K type strain sequencing project: providing services to taxonomists for standard genome sequencing and annotation.</title>
        <authorList>
            <consortium name="The Broad Institute Genomics Platform"/>
            <consortium name="The Broad Institute Genome Sequencing Center for Infectious Disease"/>
            <person name="Wu L."/>
            <person name="Ma J."/>
        </authorList>
    </citation>
    <scope>NUCLEOTIDE SEQUENCE [LARGE SCALE GENOMIC DNA]</scope>
    <source>
        <strain evidence="5">JCM 18423</strain>
    </source>
</reference>
<comment type="catalytic activity">
    <reaction evidence="2">
        <text>alpha-D-glucosamine 6-phosphate + H2O = beta-D-fructose 6-phosphate + NH4(+)</text>
        <dbReference type="Rhea" id="RHEA:12172"/>
        <dbReference type="ChEBI" id="CHEBI:15377"/>
        <dbReference type="ChEBI" id="CHEBI:28938"/>
        <dbReference type="ChEBI" id="CHEBI:57634"/>
        <dbReference type="ChEBI" id="CHEBI:75989"/>
        <dbReference type="EC" id="3.5.99.6"/>
    </reaction>
</comment>
<dbReference type="HAMAP" id="MF_01241">
    <property type="entry name" value="GlcN6P_deamin"/>
    <property type="match status" value="1"/>
</dbReference>
<dbReference type="InterPro" id="IPR004547">
    <property type="entry name" value="Glucosamine6P_isomerase"/>
</dbReference>
<dbReference type="EMBL" id="BAABKD010000002">
    <property type="protein sequence ID" value="GAA5085430.1"/>
    <property type="molecule type" value="Genomic_DNA"/>
</dbReference>
<evidence type="ECO:0000256" key="1">
    <source>
        <dbReference type="ARBA" id="ARBA00022801"/>
    </source>
</evidence>
<feature type="active site" description="For ring-opening step" evidence="2">
    <location>
        <position position="135"/>
    </location>
</feature>
<keyword evidence="5" id="KW-1185">Reference proteome</keyword>
<dbReference type="InterPro" id="IPR037171">
    <property type="entry name" value="NagB/RpiA_transferase-like"/>
</dbReference>
<feature type="active site" description="Proton acceptor; for enolization step" evidence="2">
    <location>
        <position position="66"/>
    </location>
</feature>
<dbReference type="RefSeq" id="WP_300646968.1">
    <property type="nucleotide sequence ID" value="NZ_BAABKD010000002.1"/>
</dbReference>
<dbReference type="Pfam" id="PF01182">
    <property type="entry name" value="Glucosamine_iso"/>
    <property type="match status" value="1"/>
</dbReference>
<dbReference type="SUPFAM" id="SSF100950">
    <property type="entry name" value="NagB/RpiA/CoA transferase-like"/>
    <property type="match status" value="1"/>
</dbReference>
<protein>
    <recommendedName>
        <fullName evidence="2">Glucosamine-6-phosphate deaminase</fullName>
        <ecNumber evidence="2">3.5.99.6</ecNumber>
    </recommendedName>
    <alternativeName>
        <fullName evidence="2">GlcN6P deaminase</fullName>
        <shortName evidence="2">GNPDA</shortName>
    </alternativeName>
    <alternativeName>
        <fullName evidence="2">Glucosamine-6-phosphate isomerase</fullName>
    </alternativeName>
</protein>
<evidence type="ECO:0000256" key="2">
    <source>
        <dbReference type="HAMAP-Rule" id="MF_01241"/>
    </source>
</evidence>
<accession>A0ABP9LX19</accession>
<comment type="function">
    <text evidence="2">Catalyzes the reversible isomerization-deamination of glucosamine 6-phosphate (GlcN6P) to form fructose 6-phosphate (Fru6P) and ammonium ion.</text>
</comment>
<feature type="active site" description="Proton acceptor; for ring-opening step" evidence="2">
    <location>
        <position position="137"/>
    </location>
</feature>
<dbReference type="Gene3D" id="3.40.50.1360">
    <property type="match status" value="1"/>
</dbReference>